<keyword evidence="1" id="KW-0472">Membrane</keyword>
<keyword evidence="1" id="KW-0812">Transmembrane</keyword>
<name>A0A7C9MMQ7_9GAMM</name>
<dbReference type="AlphaFoldDB" id="A0A7C9MMQ7"/>
<accession>A0A7C9MMQ7</accession>
<protein>
    <recommendedName>
        <fullName evidence="4">DUF2069 domain-containing protein</fullName>
    </recommendedName>
</protein>
<sequence length="126" mass="13981">MQAKSMSRAHRAFWMLALLLELAVLVSVFVVDRLTLRLVLLGATLLPVALLALQRRWGRHNFWAGYLGIYVLFAPAWISAMWAGLVALGSIGLPPLLLAMVLYLLTLLAVAMYVFASPRLWFAAAE</sequence>
<keyword evidence="3" id="KW-1185">Reference proteome</keyword>
<dbReference type="RefSeq" id="WP_156641903.1">
    <property type="nucleotide sequence ID" value="NZ_WOXT01000002.1"/>
</dbReference>
<dbReference type="Proteomes" id="UP000479692">
    <property type="component" value="Unassembled WGS sequence"/>
</dbReference>
<evidence type="ECO:0000313" key="2">
    <source>
        <dbReference type="EMBL" id="MUV14607.1"/>
    </source>
</evidence>
<evidence type="ECO:0000256" key="1">
    <source>
        <dbReference type="SAM" id="Phobius"/>
    </source>
</evidence>
<evidence type="ECO:0008006" key="4">
    <source>
        <dbReference type="Google" id="ProtNLM"/>
    </source>
</evidence>
<feature type="transmembrane region" description="Helical" evidence="1">
    <location>
        <begin position="97"/>
        <end position="116"/>
    </location>
</feature>
<proteinExistence type="predicted"/>
<feature type="transmembrane region" description="Helical" evidence="1">
    <location>
        <begin position="36"/>
        <end position="53"/>
    </location>
</feature>
<comment type="caution">
    <text evidence="2">The sequence shown here is derived from an EMBL/GenBank/DDBJ whole genome shotgun (WGS) entry which is preliminary data.</text>
</comment>
<reference evidence="2 3" key="1">
    <citation type="submission" date="2019-12" db="EMBL/GenBank/DDBJ databases">
        <authorList>
            <person name="Xu J."/>
        </authorList>
    </citation>
    <scope>NUCLEOTIDE SEQUENCE [LARGE SCALE GENOMIC DNA]</scope>
    <source>
        <strain evidence="2 3">HX-5-24</strain>
    </source>
</reference>
<keyword evidence="1" id="KW-1133">Transmembrane helix</keyword>
<feature type="transmembrane region" description="Helical" evidence="1">
    <location>
        <begin position="12"/>
        <end position="30"/>
    </location>
</feature>
<evidence type="ECO:0000313" key="3">
    <source>
        <dbReference type="Proteomes" id="UP000479692"/>
    </source>
</evidence>
<gene>
    <name evidence="2" type="ORF">GN331_10355</name>
</gene>
<dbReference type="EMBL" id="WOXT01000002">
    <property type="protein sequence ID" value="MUV14607.1"/>
    <property type="molecule type" value="Genomic_DNA"/>
</dbReference>
<feature type="transmembrane region" description="Helical" evidence="1">
    <location>
        <begin position="65"/>
        <end position="91"/>
    </location>
</feature>
<organism evidence="2 3">
    <name type="scientific">Noviluteimonas gilva</name>
    <dbReference type="NCBI Taxonomy" id="2682097"/>
    <lineage>
        <taxon>Bacteria</taxon>
        <taxon>Pseudomonadati</taxon>
        <taxon>Pseudomonadota</taxon>
        <taxon>Gammaproteobacteria</taxon>
        <taxon>Lysobacterales</taxon>
        <taxon>Lysobacteraceae</taxon>
        <taxon>Noviluteimonas</taxon>
    </lineage>
</organism>